<dbReference type="GO" id="GO:0022904">
    <property type="term" value="P:respiratory electron transport chain"/>
    <property type="evidence" value="ECO:0007669"/>
    <property type="project" value="TreeGrafter"/>
</dbReference>
<accession>A0A7Z0WCM3</accession>
<dbReference type="GO" id="GO:0051539">
    <property type="term" value="F:4 iron, 4 sulfur cluster binding"/>
    <property type="evidence" value="ECO:0007669"/>
    <property type="project" value="UniProtKB-KW"/>
</dbReference>
<dbReference type="NCBIfam" id="TIGR00384">
    <property type="entry name" value="dhsB"/>
    <property type="match status" value="1"/>
</dbReference>
<dbReference type="SUPFAM" id="SSF46548">
    <property type="entry name" value="alpha-helical ferredoxin"/>
    <property type="match status" value="1"/>
</dbReference>
<dbReference type="GO" id="GO:0016491">
    <property type="term" value="F:oxidoreductase activity"/>
    <property type="evidence" value="ECO:0007669"/>
    <property type="project" value="UniProtKB-KW"/>
</dbReference>
<dbReference type="RefSeq" id="WP_075138573.1">
    <property type="nucleotide sequence ID" value="NZ_MSIF01000048.1"/>
</dbReference>
<comment type="cofactor">
    <cofactor evidence="2">
        <name>[4Fe-4S] cluster</name>
        <dbReference type="ChEBI" id="CHEBI:49883"/>
    </cofactor>
</comment>
<evidence type="ECO:0000256" key="6">
    <source>
        <dbReference type="ARBA" id="ARBA00022714"/>
    </source>
</evidence>
<keyword evidence="14" id="KW-1185">Reference proteome</keyword>
<dbReference type="InterPro" id="IPR006058">
    <property type="entry name" value="2Fe2S_fd_BS"/>
</dbReference>
<dbReference type="InterPro" id="IPR012675">
    <property type="entry name" value="Beta-grasp_dom_sf"/>
</dbReference>
<dbReference type="InterPro" id="IPR036010">
    <property type="entry name" value="2Fe-2S_ferredoxin-like_sf"/>
</dbReference>
<dbReference type="AlphaFoldDB" id="A0A7Z0WCM3"/>
<name>A0A7Z0WCM3_9PSEU</name>
<evidence type="ECO:0000256" key="5">
    <source>
        <dbReference type="ARBA" id="ARBA00022485"/>
    </source>
</evidence>
<feature type="domain" description="2Fe-2S ferredoxin-type" evidence="12">
    <location>
        <begin position="5"/>
        <end position="92"/>
    </location>
</feature>
<comment type="caution">
    <text evidence="13">The sequence shown here is derived from an EMBL/GenBank/DDBJ whole genome shotgun (WGS) entry which is preliminary data.</text>
</comment>
<dbReference type="GO" id="GO:0006099">
    <property type="term" value="P:tricarboxylic acid cycle"/>
    <property type="evidence" value="ECO:0007669"/>
    <property type="project" value="InterPro"/>
</dbReference>
<evidence type="ECO:0000256" key="8">
    <source>
        <dbReference type="ARBA" id="ARBA00023002"/>
    </source>
</evidence>
<dbReference type="GO" id="GO:0051537">
    <property type="term" value="F:2 iron, 2 sulfur cluster binding"/>
    <property type="evidence" value="ECO:0007669"/>
    <property type="project" value="UniProtKB-KW"/>
</dbReference>
<dbReference type="PROSITE" id="PS51085">
    <property type="entry name" value="2FE2S_FER_2"/>
    <property type="match status" value="1"/>
</dbReference>
<evidence type="ECO:0000256" key="2">
    <source>
        <dbReference type="ARBA" id="ARBA00001966"/>
    </source>
</evidence>
<dbReference type="OrthoDB" id="9804391at2"/>
<evidence type="ECO:0000256" key="10">
    <source>
        <dbReference type="ARBA" id="ARBA00023014"/>
    </source>
</evidence>
<keyword evidence="7" id="KW-0479">Metal-binding</keyword>
<dbReference type="Gene3D" id="3.10.20.30">
    <property type="match status" value="1"/>
</dbReference>
<evidence type="ECO:0000256" key="7">
    <source>
        <dbReference type="ARBA" id="ARBA00022723"/>
    </source>
</evidence>
<dbReference type="InterPro" id="IPR025192">
    <property type="entry name" value="Succ_DH/fum_Rdtase_N"/>
</dbReference>
<protein>
    <submittedName>
        <fullName evidence="13">Succinate dehydrogenase/fumarate reductase iron-sulfur subunit</fullName>
    </submittedName>
</protein>
<comment type="pathway">
    <text evidence="3">Carbohydrate metabolism; tricarboxylic acid cycle.</text>
</comment>
<evidence type="ECO:0000313" key="14">
    <source>
        <dbReference type="Proteomes" id="UP000185696"/>
    </source>
</evidence>
<dbReference type="GO" id="GO:0005886">
    <property type="term" value="C:plasma membrane"/>
    <property type="evidence" value="ECO:0007669"/>
    <property type="project" value="TreeGrafter"/>
</dbReference>
<evidence type="ECO:0000256" key="9">
    <source>
        <dbReference type="ARBA" id="ARBA00023004"/>
    </source>
</evidence>
<evidence type="ECO:0000313" key="13">
    <source>
        <dbReference type="EMBL" id="OLF04321.1"/>
    </source>
</evidence>
<keyword evidence="6" id="KW-0001">2Fe-2S</keyword>
<dbReference type="InterPro" id="IPR004489">
    <property type="entry name" value="Succ_DH/fum_Rdtase_Fe-S"/>
</dbReference>
<evidence type="ECO:0000256" key="11">
    <source>
        <dbReference type="ARBA" id="ARBA00034078"/>
    </source>
</evidence>
<dbReference type="Pfam" id="PF13085">
    <property type="entry name" value="Fer2_3"/>
    <property type="match status" value="1"/>
</dbReference>
<dbReference type="Pfam" id="PF13183">
    <property type="entry name" value="Fer4_8"/>
    <property type="match status" value="1"/>
</dbReference>
<dbReference type="PANTHER" id="PTHR11921">
    <property type="entry name" value="SUCCINATE DEHYDROGENASE IRON-SULFUR PROTEIN"/>
    <property type="match status" value="1"/>
</dbReference>
<comment type="cofactor">
    <cofactor evidence="1">
        <name>[3Fe-4S] cluster</name>
        <dbReference type="ChEBI" id="CHEBI:21137"/>
    </cofactor>
</comment>
<dbReference type="NCBIfam" id="NF009052">
    <property type="entry name" value="PRK12386.1"/>
    <property type="match status" value="1"/>
</dbReference>
<comment type="similarity">
    <text evidence="4">Belongs to the succinate dehydrogenase/fumarate reductase iron-sulfur protein family.</text>
</comment>
<dbReference type="PANTHER" id="PTHR11921:SF29">
    <property type="entry name" value="SUCCINATE DEHYDROGENASE [UBIQUINONE] IRON-SULFUR SUBUNIT, MITOCHONDRIAL"/>
    <property type="match status" value="1"/>
</dbReference>
<dbReference type="PROSITE" id="PS00197">
    <property type="entry name" value="2FE2S_FER_1"/>
    <property type="match status" value="1"/>
</dbReference>
<dbReference type="GO" id="GO:0046872">
    <property type="term" value="F:metal ion binding"/>
    <property type="evidence" value="ECO:0007669"/>
    <property type="project" value="UniProtKB-KW"/>
</dbReference>
<dbReference type="SUPFAM" id="SSF54292">
    <property type="entry name" value="2Fe-2S ferredoxin-like"/>
    <property type="match status" value="1"/>
</dbReference>
<dbReference type="Gene3D" id="1.10.1060.10">
    <property type="entry name" value="Alpha-helical ferredoxin"/>
    <property type="match status" value="1"/>
</dbReference>
<dbReference type="Proteomes" id="UP000185696">
    <property type="component" value="Unassembled WGS sequence"/>
</dbReference>
<comment type="cofactor">
    <cofactor evidence="11">
        <name>[2Fe-2S] cluster</name>
        <dbReference type="ChEBI" id="CHEBI:190135"/>
    </cofactor>
</comment>
<keyword evidence="5" id="KW-0004">4Fe-4S</keyword>
<dbReference type="InterPro" id="IPR017896">
    <property type="entry name" value="4Fe4S_Fe-S-bd"/>
</dbReference>
<reference evidence="13 14" key="1">
    <citation type="submission" date="2016-12" db="EMBL/GenBank/DDBJ databases">
        <title>The draft genome sequence of Actinophytocola xinjiangensis.</title>
        <authorList>
            <person name="Wang W."/>
            <person name="Yuan L."/>
        </authorList>
    </citation>
    <scope>NUCLEOTIDE SEQUENCE [LARGE SCALE GENOMIC DNA]</scope>
    <source>
        <strain evidence="13 14">CGMCC 4.4663</strain>
    </source>
</reference>
<dbReference type="InterPro" id="IPR001041">
    <property type="entry name" value="2Fe-2S_ferredoxin-type"/>
</dbReference>
<evidence type="ECO:0000256" key="3">
    <source>
        <dbReference type="ARBA" id="ARBA00005163"/>
    </source>
</evidence>
<gene>
    <name evidence="13" type="ORF">BLA60_41350</name>
</gene>
<organism evidence="13 14">
    <name type="scientific">Actinophytocola xinjiangensis</name>
    <dbReference type="NCBI Taxonomy" id="485602"/>
    <lineage>
        <taxon>Bacteria</taxon>
        <taxon>Bacillati</taxon>
        <taxon>Actinomycetota</taxon>
        <taxon>Actinomycetes</taxon>
        <taxon>Pseudonocardiales</taxon>
        <taxon>Pseudonocardiaceae</taxon>
    </lineage>
</organism>
<sequence>MSYKGNFKVWRGDDTSGGLEDFVVEVNEGEVVLDIIHRLQATQAPDLAVRWNCKAGKCGSCSAEINGMPRLLCMTRMSVFTEQETITVTPLRTFPVVRDLVTDVSYNYQKAREVPSFTPPENLGLGEYRMKQRDVERSQEFRKCIECFLCQNTCHVIRDHEENKESFSGPRFLMRIAELEMHPLDTEDRTRDAQDEHGLGYCNITKCCTEVCPEHIKITDNALIPMKERVADRKYDPIVWLGNQLFRRGSHNKH</sequence>
<proteinExistence type="inferred from homology"/>
<dbReference type="EMBL" id="MSIF01000048">
    <property type="protein sequence ID" value="OLF04321.1"/>
    <property type="molecule type" value="Genomic_DNA"/>
</dbReference>
<evidence type="ECO:0000259" key="12">
    <source>
        <dbReference type="PROSITE" id="PS51085"/>
    </source>
</evidence>
<keyword evidence="9" id="KW-0408">Iron</keyword>
<dbReference type="GO" id="GO:0009055">
    <property type="term" value="F:electron transfer activity"/>
    <property type="evidence" value="ECO:0007669"/>
    <property type="project" value="InterPro"/>
</dbReference>
<evidence type="ECO:0000256" key="4">
    <source>
        <dbReference type="ARBA" id="ARBA00009433"/>
    </source>
</evidence>
<dbReference type="InterPro" id="IPR050573">
    <property type="entry name" value="SDH/FRD_Iron-Sulfur"/>
</dbReference>
<keyword evidence="8" id="KW-0560">Oxidoreductase</keyword>
<evidence type="ECO:0000256" key="1">
    <source>
        <dbReference type="ARBA" id="ARBA00001927"/>
    </source>
</evidence>
<keyword evidence="10" id="KW-0411">Iron-sulfur</keyword>
<dbReference type="InterPro" id="IPR009051">
    <property type="entry name" value="Helical_ferredxn"/>
</dbReference>